<dbReference type="EMBL" id="CAJVPS010000013">
    <property type="protein sequence ID" value="CAG8440422.1"/>
    <property type="molecule type" value="Genomic_DNA"/>
</dbReference>
<feature type="transmembrane region" description="Helical" evidence="7">
    <location>
        <begin position="97"/>
        <end position="116"/>
    </location>
</feature>
<keyword evidence="5 7" id="KW-1133">Transmembrane helix</keyword>
<sequence>MHEINNRALNSNQEIVQYYGKWPFHRLWGMQEPASVLFSFLNGYMHYHYLSIIRRKIPETYYMKKFYIGYGYACMNSWFWSAIYHSRDFPSTEKLDYFSAAFSILFSFFFTTTRVFHLRSRRIISAFATVCLLMFFAHVYYLTFVKFDYEYNIIANGIVGFTHNLIWIWWSWKNWHNRPDDAWKPLAAVIYVTMAMCLEIFDFPPVWGVLDAHALWHASTIPLSGFWYEFLIKDASIESLRERKGKERLS</sequence>
<dbReference type="GO" id="GO:0016788">
    <property type="term" value="F:hydrolase activity, acting on ester bonds"/>
    <property type="evidence" value="ECO:0007669"/>
    <property type="project" value="TreeGrafter"/>
</dbReference>
<dbReference type="PANTHER" id="PTHR13148:SF0">
    <property type="entry name" value="POST-GPI ATTACHMENT TO PROTEINS FACTOR 3"/>
    <property type="match status" value="1"/>
</dbReference>
<feature type="transmembrane region" description="Helical" evidence="7">
    <location>
        <begin position="182"/>
        <end position="201"/>
    </location>
</feature>
<reference evidence="8" key="1">
    <citation type="submission" date="2021-06" db="EMBL/GenBank/DDBJ databases">
        <authorList>
            <person name="Kallberg Y."/>
            <person name="Tangrot J."/>
            <person name="Rosling A."/>
        </authorList>
    </citation>
    <scope>NUCLEOTIDE SEQUENCE</scope>
    <source>
        <strain evidence="8">FL130A</strain>
    </source>
</reference>
<dbReference type="Proteomes" id="UP000789508">
    <property type="component" value="Unassembled WGS sequence"/>
</dbReference>
<evidence type="ECO:0000256" key="2">
    <source>
        <dbReference type="ARBA" id="ARBA00022502"/>
    </source>
</evidence>
<keyword evidence="7" id="KW-0256">Endoplasmic reticulum</keyword>
<evidence type="ECO:0000256" key="5">
    <source>
        <dbReference type="ARBA" id="ARBA00022989"/>
    </source>
</evidence>
<evidence type="ECO:0000256" key="6">
    <source>
        <dbReference type="ARBA" id="ARBA00023136"/>
    </source>
</evidence>
<evidence type="ECO:0000313" key="9">
    <source>
        <dbReference type="Proteomes" id="UP000789508"/>
    </source>
</evidence>
<keyword evidence="6 7" id="KW-0472">Membrane</keyword>
<evidence type="ECO:0000256" key="1">
    <source>
        <dbReference type="ARBA" id="ARBA00004127"/>
    </source>
</evidence>
<accession>A0A9N8YL55</accession>
<dbReference type="GO" id="GO:0006506">
    <property type="term" value="P:GPI anchor biosynthetic process"/>
    <property type="evidence" value="ECO:0007669"/>
    <property type="project" value="UniProtKB-KW"/>
</dbReference>
<evidence type="ECO:0000313" key="8">
    <source>
        <dbReference type="EMBL" id="CAG8440422.1"/>
    </source>
</evidence>
<comment type="similarity">
    <text evidence="7">Belongs to the PGAP3 family.</text>
</comment>
<dbReference type="PANTHER" id="PTHR13148">
    <property type="entry name" value="PER1-RELATED"/>
    <property type="match status" value="1"/>
</dbReference>
<dbReference type="InterPro" id="IPR007217">
    <property type="entry name" value="Per1-like"/>
</dbReference>
<dbReference type="AlphaFoldDB" id="A0A9N8YL55"/>
<dbReference type="GO" id="GO:0005789">
    <property type="term" value="C:endoplasmic reticulum membrane"/>
    <property type="evidence" value="ECO:0007669"/>
    <property type="project" value="UniProtKB-SubCell"/>
</dbReference>
<feature type="transmembrane region" description="Helical" evidence="7">
    <location>
        <begin position="27"/>
        <end position="45"/>
    </location>
</feature>
<keyword evidence="3 7" id="KW-0812">Transmembrane</keyword>
<proteinExistence type="inferred from homology"/>
<feature type="transmembrane region" description="Helical" evidence="7">
    <location>
        <begin position="123"/>
        <end position="141"/>
    </location>
</feature>
<keyword evidence="4" id="KW-0732">Signal</keyword>
<name>A0A9N8YL55_9GLOM</name>
<dbReference type="Pfam" id="PF04080">
    <property type="entry name" value="Per1"/>
    <property type="match status" value="1"/>
</dbReference>
<evidence type="ECO:0000256" key="3">
    <source>
        <dbReference type="ARBA" id="ARBA00022692"/>
    </source>
</evidence>
<keyword evidence="2 7" id="KW-0337">GPI-anchor biosynthesis</keyword>
<protein>
    <recommendedName>
        <fullName evidence="7">Post-GPI attachment to proteins factor 3</fullName>
    </recommendedName>
</protein>
<organism evidence="8 9">
    <name type="scientific">Ambispora leptoticha</name>
    <dbReference type="NCBI Taxonomy" id="144679"/>
    <lineage>
        <taxon>Eukaryota</taxon>
        <taxon>Fungi</taxon>
        <taxon>Fungi incertae sedis</taxon>
        <taxon>Mucoromycota</taxon>
        <taxon>Glomeromycotina</taxon>
        <taxon>Glomeromycetes</taxon>
        <taxon>Archaeosporales</taxon>
        <taxon>Ambisporaceae</taxon>
        <taxon>Ambispora</taxon>
    </lineage>
</organism>
<comment type="subcellular location">
    <subcellularLocation>
        <location evidence="1">Endomembrane system</location>
        <topology evidence="1">Multi-pass membrane protein</topology>
    </subcellularLocation>
    <subcellularLocation>
        <location evidence="7">Endoplasmic reticulum membrane</location>
        <topology evidence="7">Multi-pass membrane protein</topology>
    </subcellularLocation>
</comment>
<feature type="transmembrane region" description="Helical" evidence="7">
    <location>
        <begin position="66"/>
        <end position="85"/>
    </location>
</feature>
<keyword evidence="9" id="KW-1185">Reference proteome</keyword>
<comment type="caution">
    <text evidence="8">The sequence shown here is derived from an EMBL/GenBank/DDBJ whole genome shotgun (WGS) entry which is preliminary data.</text>
</comment>
<comment type="function">
    <text evidence="7">Involved in the lipid remodeling steps of GPI-anchor maturation.</text>
</comment>
<comment type="caution">
    <text evidence="7">Lacks conserved residue(s) required for the propagation of feature annotation.</text>
</comment>
<evidence type="ECO:0000256" key="7">
    <source>
        <dbReference type="RuleBase" id="RU365066"/>
    </source>
</evidence>
<dbReference type="OrthoDB" id="419770at2759"/>
<feature type="transmembrane region" description="Helical" evidence="7">
    <location>
        <begin position="153"/>
        <end position="170"/>
    </location>
</feature>
<gene>
    <name evidence="8" type="ORF">ALEPTO_LOCUS263</name>
</gene>
<evidence type="ECO:0000256" key="4">
    <source>
        <dbReference type="ARBA" id="ARBA00022729"/>
    </source>
</evidence>